<dbReference type="Proteomes" id="UP000027238">
    <property type="component" value="Unassembled WGS sequence"/>
</dbReference>
<evidence type="ECO:0000256" key="2">
    <source>
        <dbReference type="ARBA" id="ARBA00010992"/>
    </source>
</evidence>
<dbReference type="EMBL" id="JMSE01000641">
    <property type="protein sequence ID" value="KDN68613.1"/>
    <property type="molecule type" value="Genomic_DNA"/>
</dbReference>
<comment type="similarity">
    <text evidence="2 7">Belongs to the major facilitator superfamily. Sugar transporter (TC 2.A.1.1) family.</text>
</comment>
<feature type="transmembrane region" description="Helical" evidence="8">
    <location>
        <begin position="46"/>
        <end position="68"/>
    </location>
</feature>
<comment type="subcellular location">
    <subcellularLocation>
        <location evidence="1">Membrane</location>
        <topology evidence="1">Multi-pass membrane protein</topology>
    </subcellularLocation>
</comment>
<dbReference type="SUPFAM" id="SSF103473">
    <property type="entry name" value="MFS general substrate transporter"/>
    <property type="match status" value="1"/>
</dbReference>
<dbReference type="Gene3D" id="1.20.1250.20">
    <property type="entry name" value="MFS general substrate transporter like domains"/>
    <property type="match status" value="1"/>
</dbReference>
<comment type="caution">
    <text evidence="10">The sequence shown here is derived from an EMBL/GenBank/DDBJ whole genome shotgun (WGS) entry which is preliminary data.</text>
</comment>
<dbReference type="InterPro" id="IPR036259">
    <property type="entry name" value="MFS_trans_sf"/>
</dbReference>
<keyword evidence="3 7" id="KW-0813">Transport</keyword>
<feature type="transmembrane region" description="Helical" evidence="8">
    <location>
        <begin position="95"/>
        <end position="117"/>
    </location>
</feature>
<evidence type="ECO:0000256" key="1">
    <source>
        <dbReference type="ARBA" id="ARBA00004141"/>
    </source>
</evidence>
<dbReference type="AlphaFoldDB" id="A0A066XHF7"/>
<dbReference type="InterPro" id="IPR005828">
    <property type="entry name" value="MFS_sugar_transport-like"/>
</dbReference>
<dbReference type="InterPro" id="IPR020846">
    <property type="entry name" value="MFS_dom"/>
</dbReference>
<feature type="transmembrane region" description="Helical" evidence="8">
    <location>
        <begin position="375"/>
        <end position="400"/>
    </location>
</feature>
<feature type="transmembrane region" description="Helical" evidence="8">
    <location>
        <begin position="455"/>
        <end position="473"/>
    </location>
</feature>
<dbReference type="PANTHER" id="PTHR48022">
    <property type="entry name" value="PLASTIDIC GLUCOSE TRANSPORTER 4"/>
    <property type="match status" value="1"/>
</dbReference>
<name>A0A066XHF7_COLSU</name>
<evidence type="ECO:0000256" key="4">
    <source>
        <dbReference type="ARBA" id="ARBA00022692"/>
    </source>
</evidence>
<gene>
    <name evidence="10" type="ORF">CSUB01_07862</name>
</gene>
<dbReference type="InterPro" id="IPR003663">
    <property type="entry name" value="Sugar/inositol_transpt"/>
</dbReference>
<dbReference type="GO" id="GO:0016020">
    <property type="term" value="C:membrane"/>
    <property type="evidence" value="ECO:0007669"/>
    <property type="project" value="UniProtKB-SubCell"/>
</dbReference>
<accession>A0A066XHF7</accession>
<dbReference type="PROSITE" id="PS50850">
    <property type="entry name" value="MFS"/>
    <property type="match status" value="1"/>
</dbReference>
<organism evidence="10 11">
    <name type="scientific">Colletotrichum sublineola</name>
    <name type="common">Sorghum anthracnose fungus</name>
    <dbReference type="NCBI Taxonomy" id="1173701"/>
    <lineage>
        <taxon>Eukaryota</taxon>
        <taxon>Fungi</taxon>
        <taxon>Dikarya</taxon>
        <taxon>Ascomycota</taxon>
        <taxon>Pezizomycotina</taxon>
        <taxon>Sordariomycetes</taxon>
        <taxon>Hypocreomycetidae</taxon>
        <taxon>Glomerellales</taxon>
        <taxon>Glomerellaceae</taxon>
        <taxon>Colletotrichum</taxon>
        <taxon>Colletotrichum graminicola species complex</taxon>
    </lineage>
</organism>
<evidence type="ECO:0000256" key="8">
    <source>
        <dbReference type="SAM" id="Phobius"/>
    </source>
</evidence>
<dbReference type="HOGENOM" id="CLU_001265_30_13_1"/>
<keyword evidence="11" id="KW-1185">Reference proteome</keyword>
<feature type="transmembrane region" description="Helical" evidence="8">
    <location>
        <begin position="485"/>
        <end position="503"/>
    </location>
</feature>
<dbReference type="GO" id="GO:0005351">
    <property type="term" value="F:carbohydrate:proton symporter activity"/>
    <property type="evidence" value="ECO:0007669"/>
    <property type="project" value="TreeGrafter"/>
</dbReference>
<reference evidence="11" key="1">
    <citation type="journal article" date="2014" name="Genome Announc.">
        <title>Draft genome sequence of Colletotrichum sublineola, a destructive pathogen of cultivated sorghum.</title>
        <authorList>
            <person name="Baroncelli R."/>
            <person name="Sanz-Martin J.M."/>
            <person name="Rech G.E."/>
            <person name="Sukno S.A."/>
            <person name="Thon M.R."/>
        </authorList>
    </citation>
    <scope>NUCLEOTIDE SEQUENCE [LARGE SCALE GENOMIC DNA]</scope>
    <source>
        <strain evidence="11">TX430BB</strain>
    </source>
</reference>
<dbReference type="OrthoDB" id="6133115at2759"/>
<evidence type="ECO:0000256" key="3">
    <source>
        <dbReference type="ARBA" id="ARBA00022448"/>
    </source>
</evidence>
<keyword evidence="5 8" id="KW-1133">Transmembrane helix</keyword>
<feature type="transmembrane region" description="Helical" evidence="8">
    <location>
        <begin position="153"/>
        <end position="175"/>
    </location>
</feature>
<dbReference type="PANTHER" id="PTHR48022:SF13">
    <property type="entry name" value="MAJOR FACILITATOR SUPERFAMILY (MFS) PROFILE DOMAIN-CONTAINING PROTEIN"/>
    <property type="match status" value="1"/>
</dbReference>
<evidence type="ECO:0000313" key="11">
    <source>
        <dbReference type="Proteomes" id="UP000027238"/>
    </source>
</evidence>
<feature type="domain" description="Major facilitator superfamily (MFS) profile" evidence="9">
    <location>
        <begin position="55"/>
        <end position="507"/>
    </location>
</feature>
<evidence type="ECO:0000256" key="7">
    <source>
        <dbReference type="RuleBase" id="RU003346"/>
    </source>
</evidence>
<dbReference type="Pfam" id="PF00083">
    <property type="entry name" value="Sugar_tr"/>
    <property type="match status" value="1"/>
</dbReference>
<protein>
    <recommendedName>
        <fullName evidence="9">Major facilitator superfamily (MFS) profile domain-containing protein</fullName>
    </recommendedName>
</protein>
<evidence type="ECO:0000259" key="9">
    <source>
        <dbReference type="PROSITE" id="PS50850"/>
    </source>
</evidence>
<dbReference type="OMA" id="CSTANGY"/>
<dbReference type="InterPro" id="IPR050360">
    <property type="entry name" value="MFS_Sugar_Transporters"/>
</dbReference>
<evidence type="ECO:0000313" key="10">
    <source>
        <dbReference type="EMBL" id="KDN68613.1"/>
    </source>
</evidence>
<evidence type="ECO:0000256" key="5">
    <source>
        <dbReference type="ARBA" id="ARBA00022989"/>
    </source>
</evidence>
<feature type="transmembrane region" description="Helical" evidence="8">
    <location>
        <begin position="420"/>
        <end position="443"/>
    </location>
</feature>
<evidence type="ECO:0000256" key="6">
    <source>
        <dbReference type="ARBA" id="ARBA00023136"/>
    </source>
</evidence>
<keyword evidence="6 8" id="KW-0472">Membrane</keyword>
<sequence length="577" mass="63518">MATTHSAHDEKELSLHEVKQHPVVTVKAAVGDEAFQQAMLKEPPKWFGNPIIIPSIIIAFFCSTANGYDGSLFGTLLANEKFKEFFGVENKGIEAGIVTAMYQIGSVVSIPFVGPAIDTWGRRVGMFIGALIIVIGVIVQITCISTNSVNQFMAGRFFLGFGVQIAAAAGPIYVVEVAHPAHRGICGGLYNVMWPVGALVASSAARGGLSYSDNTSWLIPVGLQAMFPGIICLAAFFMPESPRWLYTNDRREEAKKVLSRLHAKGNSESEWVKLQLNEYEEFLELEGSDKKWWDYRALFRSRAAFYRLTCNCLVSCFGQWAGNGIVSYFLSAFLDTAGIRGEATQINVQMGINAIQIVFAAAGASIVDRVGRRPMLLVVNIVCGLCWIGVIVPASIANIVDKDDKEAQAAIDPNVSRAMLAWVYIFQICYSAGWTPLQALYPVEVLSYEIRAKGMAFSGLFTNFALLSNQLGVPVALKNIQWKTYIVFCVWCFIQTGILYFLVPETKNRTVSQRPFSFHLQVEGIALRVIQENLEELDIIFASPNPVKASTAKKQYEVDANANILHVDEATTTAREV</sequence>
<keyword evidence="4 8" id="KW-0812">Transmembrane</keyword>
<dbReference type="FunFam" id="1.20.1250.20:FF:000134">
    <property type="entry name" value="MFS sugar transporter protein"/>
    <property type="match status" value="1"/>
</dbReference>
<feature type="transmembrane region" description="Helical" evidence="8">
    <location>
        <begin position="305"/>
        <end position="330"/>
    </location>
</feature>
<feature type="transmembrane region" description="Helical" evidence="8">
    <location>
        <begin position="350"/>
        <end position="368"/>
    </location>
</feature>
<feature type="transmembrane region" description="Helical" evidence="8">
    <location>
        <begin position="217"/>
        <end position="238"/>
    </location>
</feature>
<dbReference type="NCBIfam" id="TIGR00879">
    <property type="entry name" value="SP"/>
    <property type="match status" value="1"/>
</dbReference>
<dbReference type="eggNOG" id="KOG0254">
    <property type="taxonomic scope" value="Eukaryota"/>
</dbReference>
<feature type="transmembrane region" description="Helical" evidence="8">
    <location>
        <begin position="124"/>
        <end position="147"/>
    </location>
</feature>
<feature type="transmembrane region" description="Helical" evidence="8">
    <location>
        <begin position="187"/>
        <end position="205"/>
    </location>
</feature>
<proteinExistence type="inferred from homology"/>